<evidence type="ECO:0008006" key="4">
    <source>
        <dbReference type="Google" id="ProtNLM"/>
    </source>
</evidence>
<reference evidence="1 3" key="1">
    <citation type="submission" date="2016-10" db="EMBL/GenBank/DDBJ databases">
        <title>Draft genome sequences of four alkaliphilic bacteria belonging to the Anaerobacillus genus.</title>
        <authorList>
            <person name="Bassil N.M."/>
            <person name="Lloyd J.R."/>
        </authorList>
    </citation>
    <scope>NUCLEOTIDE SEQUENCE [LARGE SCALE GENOMIC DNA]</scope>
    <source>
        <strain evidence="1 3">NB2006</strain>
    </source>
</reference>
<dbReference type="KEGG" id="aia:AWH56_000185"/>
<evidence type="ECO:0000313" key="1">
    <source>
        <dbReference type="EMBL" id="OIJ14962.1"/>
    </source>
</evidence>
<keyword evidence="3" id="KW-1185">Reference proteome</keyword>
<name>A0A1S2LR28_9BACI</name>
<accession>A0A1S2LR28</accession>
<reference evidence="2 3" key="3">
    <citation type="journal article" date="2019" name="Int. J. Syst. Evol. Microbiol.">
        <title>Anaerobacillus isosaccharinicus sp. nov., an alkaliphilic bacterium which degrades isosaccharinic acid.</title>
        <authorList>
            <person name="Bassil N.M."/>
            <person name="Lloyd J.R."/>
        </authorList>
    </citation>
    <scope>NUCLEOTIDE SEQUENCE [LARGE SCALE GENOMIC DNA]</scope>
    <source>
        <strain evidence="2 3">NB2006</strain>
    </source>
</reference>
<reference evidence="2 3" key="2">
    <citation type="journal article" date="2017" name="Genome Announc.">
        <title>Draft Genome Sequences of Four Alkaliphilic Bacteria Belonging to the Anaerobacillus Genus.</title>
        <authorList>
            <person name="Bassil N.M."/>
            <person name="Lloyd J.R."/>
        </authorList>
    </citation>
    <scope>NUCLEOTIDE SEQUENCE [LARGE SCALE GENOMIC DNA]</scope>
    <source>
        <strain evidence="2 3">NB2006</strain>
    </source>
</reference>
<dbReference type="Proteomes" id="UP000180175">
    <property type="component" value="Chromosome"/>
</dbReference>
<proteinExistence type="predicted"/>
<sequence length="110" mass="12143">MKKLFIPIILLITIYSVYYDLNIGTLPTKTTLAAVPNAPEESNNISVDIPAELIVVEPGYTVLSIVEELHNEPVNASIQQIVVDFEALNPGTSANRIITGKAYLFPIYRK</sequence>
<evidence type="ECO:0000313" key="2">
    <source>
        <dbReference type="EMBL" id="QOY36154.1"/>
    </source>
</evidence>
<reference evidence="2" key="4">
    <citation type="submission" date="2020-10" db="EMBL/GenBank/DDBJ databases">
        <authorList>
            <person name="Bassil N.M."/>
            <person name="Lloyd J.R."/>
        </authorList>
    </citation>
    <scope>NUCLEOTIDE SEQUENCE</scope>
    <source>
        <strain evidence="2">NB2006</strain>
    </source>
</reference>
<protein>
    <recommendedName>
        <fullName evidence="4">LysM domain-containing protein</fullName>
    </recommendedName>
</protein>
<gene>
    <name evidence="2" type="ORF">AWH56_000185</name>
    <name evidence="1" type="ORF">AWH56_12155</name>
</gene>
<dbReference type="EMBL" id="LQXD01000109">
    <property type="protein sequence ID" value="OIJ14962.1"/>
    <property type="molecule type" value="Genomic_DNA"/>
</dbReference>
<dbReference type="RefSeq" id="WP_071317352.1">
    <property type="nucleotide sequence ID" value="NZ_CP063356.2"/>
</dbReference>
<dbReference type="AlphaFoldDB" id="A0A1S2LR28"/>
<dbReference type="OrthoDB" id="2691912at2"/>
<evidence type="ECO:0000313" key="3">
    <source>
        <dbReference type="Proteomes" id="UP000180175"/>
    </source>
</evidence>
<organism evidence="1 3">
    <name type="scientific">Anaerobacillus isosaccharinicus</name>
    <dbReference type="NCBI Taxonomy" id="1532552"/>
    <lineage>
        <taxon>Bacteria</taxon>
        <taxon>Bacillati</taxon>
        <taxon>Bacillota</taxon>
        <taxon>Bacilli</taxon>
        <taxon>Bacillales</taxon>
        <taxon>Bacillaceae</taxon>
        <taxon>Anaerobacillus</taxon>
    </lineage>
</organism>
<dbReference type="EMBL" id="CP063356">
    <property type="protein sequence ID" value="QOY36154.1"/>
    <property type="molecule type" value="Genomic_DNA"/>
</dbReference>